<dbReference type="SMART" id="SM00132">
    <property type="entry name" value="LIM"/>
    <property type="match status" value="2"/>
</dbReference>
<dbReference type="AlphaFoldDB" id="L8GXS5"/>
<feature type="compositionally biased region" description="Basic and acidic residues" evidence="6">
    <location>
        <begin position="228"/>
        <end position="239"/>
    </location>
</feature>
<dbReference type="GO" id="GO:0046872">
    <property type="term" value="F:metal ion binding"/>
    <property type="evidence" value="ECO:0007669"/>
    <property type="project" value="UniProtKB-KW"/>
</dbReference>
<dbReference type="GO" id="GO:0003712">
    <property type="term" value="F:transcription coregulator activity"/>
    <property type="evidence" value="ECO:0007669"/>
    <property type="project" value="TreeGrafter"/>
</dbReference>
<feature type="compositionally biased region" description="Low complexity" evidence="6">
    <location>
        <begin position="294"/>
        <end position="332"/>
    </location>
</feature>
<feature type="compositionally biased region" description="Low complexity" evidence="6">
    <location>
        <begin position="149"/>
        <end position="179"/>
    </location>
</feature>
<organism evidence="8 9">
    <name type="scientific">Acanthamoeba castellanii (strain ATCC 30010 / Neff)</name>
    <dbReference type="NCBI Taxonomy" id="1257118"/>
    <lineage>
        <taxon>Eukaryota</taxon>
        <taxon>Amoebozoa</taxon>
        <taxon>Discosea</taxon>
        <taxon>Longamoebia</taxon>
        <taxon>Centramoebida</taxon>
        <taxon>Acanthamoebidae</taxon>
        <taxon>Acanthamoeba</taxon>
    </lineage>
</organism>
<dbReference type="EMBL" id="KB007961">
    <property type="protein sequence ID" value="ELR18049.1"/>
    <property type="molecule type" value="Genomic_DNA"/>
</dbReference>
<reference evidence="8 9" key="1">
    <citation type="journal article" date="2013" name="Genome Biol.">
        <title>Genome of Acanthamoeba castellanii highlights extensive lateral gene transfer and early evolution of tyrosine kinase signaling.</title>
        <authorList>
            <person name="Clarke M."/>
            <person name="Lohan A.J."/>
            <person name="Liu B."/>
            <person name="Lagkouvardos I."/>
            <person name="Roy S."/>
            <person name="Zafar N."/>
            <person name="Bertelli C."/>
            <person name="Schilde C."/>
            <person name="Kianianmomeni A."/>
            <person name="Burglin T.R."/>
            <person name="Frech C."/>
            <person name="Turcotte B."/>
            <person name="Kopec K.O."/>
            <person name="Synnott J.M."/>
            <person name="Choo C."/>
            <person name="Paponov I."/>
            <person name="Finkler A."/>
            <person name="Soon Heng Tan C."/>
            <person name="Hutchins A.P."/>
            <person name="Weinmeier T."/>
            <person name="Rattei T."/>
            <person name="Chu J.S."/>
            <person name="Gimenez G."/>
            <person name="Irimia M."/>
            <person name="Rigden D.J."/>
            <person name="Fitzpatrick D.A."/>
            <person name="Lorenzo-Morales J."/>
            <person name="Bateman A."/>
            <person name="Chiu C.H."/>
            <person name="Tang P."/>
            <person name="Hegemann P."/>
            <person name="Fromm H."/>
            <person name="Raoult D."/>
            <person name="Greub G."/>
            <person name="Miranda-Saavedra D."/>
            <person name="Chen N."/>
            <person name="Nash P."/>
            <person name="Ginger M.L."/>
            <person name="Horn M."/>
            <person name="Schaap P."/>
            <person name="Caler L."/>
            <person name="Loftus B."/>
        </authorList>
    </citation>
    <scope>NUCLEOTIDE SEQUENCE [LARGE SCALE GENOMIC DNA]</scope>
    <source>
        <strain evidence="8 9">Neff</strain>
    </source>
</reference>
<dbReference type="RefSeq" id="XP_004340068.1">
    <property type="nucleotide sequence ID" value="XM_004340020.1"/>
</dbReference>
<evidence type="ECO:0000256" key="6">
    <source>
        <dbReference type="SAM" id="MobiDB-lite"/>
    </source>
</evidence>
<feature type="domain" description="LIM zinc-binding" evidence="7">
    <location>
        <begin position="340"/>
        <end position="397"/>
    </location>
</feature>
<dbReference type="STRING" id="1257118.L8GXS5"/>
<keyword evidence="1 5" id="KW-0479">Metal-binding</keyword>
<dbReference type="Pfam" id="PF00412">
    <property type="entry name" value="LIM"/>
    <property type="match status" value="2"/>
</dbReference>
<keyword evidence="9" id="KW-1185">Reference proteome</keyword>
<evidence type="ECO:0000256" key="5">
    <source>
        <dbReference type="PROSITE-ProRule" id="PRU00125"/>
    </source>
</evidence>
<dbReference type="PROSITE" id="PS50023">
    <property type="entry name" value="LIM_DOMAIN_2"/>
    <property type="match status" value="2"/>
</dbReference>
<dbReference type="GeneID" id="14918841"/>
<evidence type="ECO:0000256" key="1">
    <source>
        <dbReference type="ARBA" id="ARBA00022723"/>
    </source>
</evidence>
<dbReference type="OrthoDB" id="1112565at2759"/>
<dbReference type="InterPro" id="IPR001781">
    <property type="entry name" value="Znf_LIM"/>
</dbReference>
<keyword evidence="3 5" id="KW-0862">Zinc</keyword>
<dbReference type="Gene3D" id="2.10.110.10">
    <property type="entry name" value="Cysteine Rich Protein"/>
    <property type="match status" value="2"/>
</dbReference>
<name>L8GXS5_ACACF</name>
<keyword evidence="2" id="KW-0677">Repeat</keyword>
<feature type="region of interest" description="Disordered" evidence="6">
    <location>
        <begin position="123"/>
        <end position="334"/>
    </location>
</feature>
<dbReference type="PANTHER" id="PTHR24205:SF16">
    <property type="entry name" value="GH01042P-RELATED"/>
    <property type="match status" value="1"/>
</dbReference>
<dbReference type="SUPFAM" id="SSF57716">
    <property type="entry name" value="Glucocorticoid receptor-like (DNA-binding domain)"/>
    <property type="match status" value="2"/>
</dbReference>
<feature type="domain" description="LIM zinc-binding" evidence="7">
    <location>
        <begin position="398"/>
        <end position="453"/>
    </location>
</feature>
<evidence type="ECO:0000313" key="9">
    <source>
        <dbReference type="Proteomes" id="UP000011083"/>
    </source>
</evidence>
<evidence type="ECO:0000256" key="2">
    <source>
        <dbReference type="ARBA" id="ARBA00022737"/>
    </source>
</evidence>
<evidence type="ECO:0000259" key="7">
    <source>
        <dbReference type="PROSITE" id="PS50023"/>
    </source>
</evidence>
<dbReference type="Proteomes" id="UP000011083">
    <property type="component" value="Unassembled WGS sequence"/>
</dbReference>
<accession>L8GXS5</accession>
<proteinExistence type="predicted"/>
<dbReference type="PROSITE" id="PS00478">
    <property type="entry name" value="LIM_DOMAIN_1"/>
    <property type="match status" value="2"/>
</dbReference>
<evidence type="ECO:0000256" key="4">
    <source>
        <dbReference type="ARBA" id="ARBA00023038"/>
    </source>
</evidence>
<feature type="compositionally biased region" description="Low complexity" evidence="6">
    <location>
        <begin position="217"/>
        <end position="227"/>
    </location>
</feature>
<feature type="compositionally biased region" description="Polar residues" evidence="6">
    <location>
        <begin position="263"/>
        <end position="273"/>
    </location>
</feature>
<sequence>MKHPWICKNVQPEQEVQTPSAAEIHRTIREYNTKRPNTPASVVINGENGQAVDAKSGRPVRTPKATAEGAHKWEELLARYQKLAEENKELAARVGGLAQDKEELEKKVELQEDEIQHLRLKLASEQQARQRAEKDYDELRKRTKESVTGSSIGGSSSSSSSSKAKNGSASAFATAAPAPMSKRSSAGAREQRSSGGNGSERDHRDTRERERDRERSGSASESASTSRLRAEHHRDHERSSSIGSSALMDSGVLAAVEKKRRPASQTIPSNHLNMINPAASDAAKPPSPSLGVFSATSSSSPSSSASSSPDTTPYVPVAAVPAPNSGGASSPSVRKKRAPKLCTACTKPIARDGRLAMGKPWHHDCFKCSHCHQVLEEFIERDGRPLCVADFNSLYGNRCGGCGEIIQGQYIQAMNRYWHAGHFRCCVCNSNIQGGFIERDDKPLCGSCFKAGK</sequence>
<dbReference type="GO" id="GO:0005634">
    <property type="term" value="C:nucleus"/>
    <property type="evidence" value="ECO:0007669"/>
    <property type="project" value="TreeGrafter"/>
</dbReference>
<feature type="compositionally biased region" description="Basic and acidic residues" evidence="6">
    <location>
        <begin position="128"/>
        <end position="140"/>
    </location>
</feature>
<evidence type="ECO:0000313" key="8">
    <source>
        <dbReference type="EMBL" id="ELR18049.1"/>
    </source>
</evidence>
<dbReference type="KEGG" id="acan:ACA1_161630"/>
<dbReference type="PANTHER" id="PTHR24205">
    <property type="entry name" value="FOUR AND A HALF LIM DOMAINS PROTEIN"/>
    <property type="match status" value="1"/>
</dbReference>
<feature type="compositionally biased region" description="Basic and acidic residues" evidence="6">
    <location>
        <begin position="199"/>
        <end position="216"/>
    </location>
</feature>
<protein>
    <submittedName>
        <fullName evidence="8">LIM domain containing protein</fullName>
    </submittedName>
</protein>
<feature type="region of interest" description="Disordered" evidence="6">
    <location>
        <begin position="48"/>
        <end position="67"/>
    </location>
</feature>
<dbReference type="CDD" id="cd08368">
    <property type="entry name" value="LIM"/>
    <property type="match status" value="2"/>
</dbReference>
<gene>
    <name evidence="8" type="ORF">ACA1_161630</name>
</gene>
<dbReference type="VEuPathDB" id="AmoebaDB:ACA1_161630"/>
<evidence type="ECO:0000256" key="3">
    <source>
        <dbReference type="ARBA" id="ARBA00022833"/>
    </source>
</evidence>
<keyword evidence="4 5" id="KW-0440">LIM domain</keyword>